<accession>A0A5B8MEF5</accession>
<keyword evidence="2" id="KW-1133">Transmembrane helix</keyword>
<dbReference type="OrthoDB" id="156886at2759"/>
<feature type="compositionally biased region" description="Low complexity" evidence="1">
    <location>
        <begin position="235"/>
        <end position="247"/>
    </location>
</feature>
<sequence length="256" mass="27764">MALLRRVLGSTSRDAVRMHTPSPAVGLARLSFVGLERSASPASGTSAGNGSGFFFFGKGSMGFSASPYSSSSGLQDATQAQDASRTKDVRVYEYVAPFGGALKRVKILSVCSLCATFTSLPVMLYLQGGFQLSGRIGAVMTVGFFSLFTTGMLHWFSSPYICAFRHGEGSEAVEVETCTLLGQKRIRKFKFEEMEAPEGSLRPLITFEVGEDRQPFYIDERNLSYEPFLERIPAEAESGVGEEGSTGMPEDHAKQQ</sequence>
<dbReference type="GO" id="GO:0031966">
    <property type="term" value="C:mitochondrial membrane"/>
    <property type="evidence" value="ECO:0007669"/>
    <property type="project" value="TreeGrafter"/>
</dbReference>
<evidence type="ECO:0000313" key="3">
    <source>
        <dbReference type="EMBL" id="QDZ18035.1"/>
    </source>
</evidence>
<feature type="region of interest" description="Disordered" evidence="1">
    <location>
        <begin position="234"/>
        <end position="256"/>
    </location>
</feature>
<evidence type="ECO:0000256" key="2">
    <source>
        <dbReference type="SAM" id="Phobius"/>
    </source>
</evidence>
<dbReference type="InterPro" id="IPR045325">
    <property type="entry name" value="TMEM70/TMEM186/TMEM223"/>
</dbReference>
<dbReference type="Proteomes" id="UP000316726">
    <property type="component" value="Chromosome 1"/>
</dbReference>
<organism evidence="3 4">
    <name type="scientific">Chloropicon primus</name>
    <dbReference type="NCBI Taxonomy" id="1764295"/>
    <lineage>
        <taxon>Eukaryota</taxon>
        <taxon>Viridiplantae</taxon>
        <taxon>Chlorophyta</taxon>
        <taxon>Chloropicophyceae</taxon>
        <taxon>Chloropicales</taxon>
        <taxon>Chloropicaceae</taxon>
        <taxon>Chloropicon</taxon>
    </lineage>
</organism>
<keyword evidence="4" id="KW-1185">Reference proteome</keyword>
<dbReference type="PANTHER" id="PTHR13281">
    <property type="entry name" value="TRANSMEMBRANE PROTEIN 70, MITOCHONDRIAL"/>
    <property type="match status" value="1"/>
</dbReference>
<dbReference type="Pfam" id="PF06979">
    <property type="entry name" value="TMEM70"/>
    <property type="match status" value="1"/>
</dbReference>
<keyword evidence="2" id="KW-0472">Membrane</keyword>
<feature type="transmembrane region" description="Helical" evidence="2">
    <location>
        <begin position="107"/>
        <end position="126"/>
    </location>
</feature>
<dbReference type="EMBL" id="CP031034">
    <property type="protein sequence ID" value="QDZ18035.1"/>
    <property type="molecule type" value="Genomic_DNA"/>
</dbReference>
<keyword evidence="2" id="KW-0812">Transmembrane</keyword>
<dbReference type="AlphaFoldDB" id="A0A5B8MEF5"/>
<dbReference type="InterPro" id="IPR009724">
    <property type="entry name" value="TMEM70"/>
</dbReference>
<evidence type="ECO:0000256" key="1">
    <source>
        <dbReference type="SAM" id="MobiDB-lite"/>
    </source>
</evidence>
<dbReference type="PANTHER" id="PTHR13281:SF0">
    <property type="entry name" value="TRANSMEMBRANE PROTEIN 70, MITOCHONDRIAL"/>
    <property type="match status" value="1"/>
</dbReference>
<proteinExistence type="predicted"/>
<feature type="transmembrane region" description="Helical" evidence="2">
    <location>
        <begin position="132"/>
        <end position="156"/>
    </location>
</feature>
<gene>
    <name evidence="3" type="ORF">A3770_01p05530</name>
</gene>
<name>A0A5B8MEF5_9CHLO</name>
<protein>
    <submittedName>
        <fullName evidence="3">Uncharacterized protein</fullName>
    </submittedName>
</protein>
<evidence type="ECO:0000313" key="4">
    <source>
        <dbReference type="Proteomes" id="UP000316726"/>
    </source>
</evidence>
<reference evidence="3 4" key="1">
    <citation type="submission" date="2018-07" db="EMBL/GenBank/DDBJ databases">
        <title>The complete nuclear genome of the prasinophyte Chloropicon primus (CCMP1205).</title>
        <authorList>
            <person name="Pombert J.-F."/>
            <person name="Otis C."/>
            <person name="Turmel M."/>
            <person name="Lemieux C."/>
        </authorList>
    </citation>
    <scope>NUCLEOTIDE SEQUENCE [LARGE SCALE GENOMIC DNA]</scope>
    <source>
        <strain evidence="3 4">CCMP1205</strain>
    </source>
</reference>
<dbReference type="GO" id="GO:0033615">
    <property type="term" value="P:mitochondrial proton-transporting ATP synthase complex assembly"/>
    <property type="evidence" value="ECO:0007669"/>
    <property type="project" value="TreeGrafter"/>
</dbReference>
<dbReference type="STRING" id="1764295.A0A5B8MEF5"/>